<accession>A0A3R9V8H4</accession>
<dbReference type="Proteomes" id="UP000273500">
    <property type="component" value="Unassembled WGS sequence"/>
</dbReference>
<gene>
    <name evidence="1" type="ORF">EI291_09980</name>
</gene>
<reference evidence="1 2" key="1">
    <citation type="submission" date="2018-12" db="EMBL/GenBank/DDBJ databases">
        <authorList>
            <person name="Feng G."/>
            <person name="Zhu H."/>
        </authorList>
    </citation>
    <scope>NUCLEOTIDE SEQUENCE [LARGE SCALE GENOMIC DNA]</scope>
    <source>
        <strain evidence="1 2">KCTC 12533</strain>
    </source>
</reference>
<dbReference type="OrthoDB" id="876970at2"/>
<dbReference type="EMBL" id="RWIT01000004">
    <property type="protein sequence ID" value="RSK48883.1"/>
    <property type="molecule type" value="Genomic_DNA"/>
</dbReference>
<dbReference type="AlphaFoldDB" id="A0A3R9V8H4"/>
<evidence type="ECO:0000313" key="2">
    <source>
        <dbReference type="Proteomes" id="UP000273500"/>
    </source>
</evidence>
<organism evidence="1 2">
    <name type="scientific">Hymenobacter rigui</name>
    <dbReference type="NCBI Taxonomy" id="334424"/>
    <lineage>
        <taxon>Bacteria</taxon>
        <taxon>Pseudomonadati</taxon>
        <taxon>Bacteroidota</taxon>
        <taxon>Cytophagia</taxon>
        <taxon>Cytophagales</taxon>
        <taxon>Hymenobacteraceae</taxon>
        <taxon>Hymenobacter</taxon>
    </lineage>
</organism>
<sequence>MLTSTRLLFSVIAGGLALLLSACGASTFLAVEPARSNGPWVNGHPTSVVSHPDSVYVRAGFIRADDNELVFEVAYLNYSDKPILIAPETFYYMAVPDTLTDSTRVPAQFFEARRLAANPEVRLGQLQARLKEQERKADNVSWFEILTSAANLVEDVSSIKKKETDQQVVEREARHQSDQAYFDNQRLDHAEQADHLYTQATALEAVVLRNNTLAPGQGMRGQVFFPRMDVARKLRVVVFFDERPVQFTFNQTLRGTRQYQPASTAVAQTQPH</sequence>
<keyword evidence="2" id="KW-1185">Reference proteome</keyword>
<comment type="caution">
    <text evidence="1">The sequence shown here is derived from an EMBL/GenBank/DDBJ whole genome shotgun (WGS) entry which is preliminary data.</text>
</comment>
<protein>
    <submittedName>
        <fullName evidence="1">Uncharacterized protein</fullName>
    </submittedName>
</protein>
<dbReference type="RefSeq" id="WP_125419670.1">
    <property type="nucleotide sequence ID" value="NZ_RWIT01000004.1"/>
</dbReference>
<dbReference type="PROSITE" id="PS51257">
    <property type="entry name" value="PROKAR_LIPOPROTEIN"/>
    <property type="match status" value="1"/>
</dbReference>
<proteinExistence type="predicted"/>
<evidence type="ECO:0000313" key="1">
    <source>
        <dbReference type="EMBL" id="RSK48883.1"/>
    </source>
</evidence>
<name>A0A3R9V8H4_9BACT</name>